<protein>
    <recommendedName>
        <fullName evidence="1">Transglutaminase-like domain-containing protein</fullName>
    </recommendedName>
</protein>
<name>A0A7X9RUU1_9BACT</name>
<dbReference type="InterPro" id="IPR038765">
    <property type="entry name" value="Papain-like_cys_pep_sf"/>
</dbReference>
<accession>A0A7X9RUU1</accession>
<evidence type="ECO:0000313" key="3">
    <source>
        <dbReference type="Proteomes" id="UP000576082"/>
    </source>
</evidence>
<evidence type="ECO:0000313" key="2">
    <source>
        <dbReference type="EMBL" id="NME69122.1"/>
    </source>
</evidence>
<dbReference type="Pfam" id="PF01841">
    <property type="entry name" value="Transglut_core"/>
    <property type="match status" value="1"/>
</dbReference>
<organism evidence="2 3">
    <name type="scientific">Flammeovirga aprica JL-4</name>
    <dbReference type="NCBI Taxonomy" id="694437"/>
    <lineage>
        <taxon>Bacteria</taxon>
        <taxon>Pseudomonadati</taxon>
        <taxon>Bacteroidota</taxon>
        <taxon>Cytophagia</taxon>
        <taxon>Cytophagales</taxon>
        <taxon>Flammeovirgaceae</taxon>
        <taxon>Flammeovirga</taxon>
    </lineage>
</organism>
<dbReference type="SUPFAM" id="SSF54001">
    <property type="entry name" value="Cysteine proteinases"/>
    <property type="match status" value="1"/>
</dbReference>
<dbReference type="InterPro" id="IPR002931">
    <property type="entry name" value="Transglutaminase-like"/>
</dbReference>
<evidence type="ECO:0000259" key="1">
    <source>
        <dbReference type="SMART" id="SM00460"/>
    </source>
</evidence>
<sequence>MIVTNSVFGFSPKENVDQYVKENYPKRFSSIEKFANRVKSDFNTKEEQARAVYCWMAYNISYNVKGLNEQKVFKYSYSNEAQKLEIEKQIFQEIAQDALKDKTAVCDGYSKLYKAVCDQLSIECEVVEGFSRVYLSDLNRKFQNPDHAWNAIKIDGKWYLVDVTWGAGYLDESMKFVWEYEPLYFKGSPEVFFRNHYPSDTKWLFLNKSLTDFTNQPLYYLTSITKSTEVVSPLTAFISAKKQVEIKIKTELDAKKFTYAFDTEQYLQEFKVKYNNDTLSLLVSPPKRKSKHLTIYYDGSGIITYKCK</sequence>
<dbReference type="Proteomes" id="UP000576082">
    <property type="component" value="Unassembled WGS sequence"/>
</dbReference>
<feature type="domain" description="Transglutaminase-like" evidence="1">
    <location>
        <begin position="98"/>
        <end position="165"/>
    </location>
</feature>
<gene>
    <name evidence="2" type="ORF">HHU12_14195</name>
</gene>
<dbReference type="InterPro" id="IPR052557">
    <property type="entry name" value="CAP/Cytokinesis_protein"/>
</dbReference>
<keyword evidence="3" id="KW-1185">Reference proteome</keyword>
<dbReference type="RefSeq" id="WP_169657407.1">
    <property type="nucleotide sequence ID" value="NZ_JABANE010000035.1"/>
</dbReference>
<dbReference type="GO" id="GO:0005737">
    <property type="term" value="C:cytoplasm"/>
    <property type="evidence" value="ECO:0007669"/>
    <property type="project" value="TreeGrafter"/>
</dbReference>
<comment type="caution">
    <text evidence="2">The sequence shown here is derived from an EMBL/GenBank/DDBJ whole genome shotgun (WGS) entry which is preliminary data.</text>
</comment>
<dbReference type="AlphaFoldDB" id="A0A7X9RUU1"/>
<dbReference type="PANTHER" id="PTHR46333">
    <property type="entry name" value="CYTOKINESIS PROTEIN 3"/>
    <property type="match status" value="1"/>
</dbReference>
<dbReference type="SMART" id="SM00460">
    <property type="entry name" value="TGc"/>
    <property type="match status" value="1"/>
</dbReference>
<proteinExistence type="predicted"/>
<dbReference type="PANTHER" id="PTHR46333:SF2">
    <property type="entry name" value="CYTOKINESIS PROTEIN 3"/>
    <property type="match status" value="1"/>
</dbReference>
<dbReference type="Gene3D" id="3.10.620.30">
    <property type="match status" value="1"/>
</dbReference>
<dbReference type="EMBL" id="JABANE010000035">
    <property type="protein sequence ID" value="NME69122.1"/>
    <property type="molecule type" value="Genomic_DNA"/>
</dbReference>
<reference evidence="2 3" key="1">
    <citation type="submission" date="2020-04" db="EMBL/GenBank/DDBJ databases">
        <title>Flammeovirga sp. SR4, a novel species isolated from seawater.</title>
        <authorList>
            <person name="Wang X."/>
        </authorList>
    </citation>
    <scope>NUCLEOTIDE SEQUENCE [LARGE SCALE GENOMIC DNA]</scope>
    <source>
        <strain evidence="2 3">ATCC 23126</strain>
    </source>
</reference>